<name>A0A367KTD4_RHIST</name>
<dbReference type="EMBL" id="PJQM01000380">
    <property type="protein sequence ID" value="RCI05469.1"/>
    <property type="molecule type" value="Genomic_DNA"/>
</dbReference>
<evidence type="ECO:0000313" key="2">
    <source>
        <dbReference type="Proteomes" id="UP000253551"/>
    </source>
</evidence>
<keyword evidence="2" id="KW-1185">Reference proteome</keyword>
<comment type="caution">
    <text evidence="1">The sequence shown here is derived from an EMBL/GenBank/DDBJ whole genome shotgun (WGS) entry which is preliminary data.</text>
</comment>
<dbReference type="AlphaFoldDB" id="A0A367KTD4"/>
<accession>A0A367KTD4</accession>
<dbReference type="Proteomes" id="UP000253551">
    <property type="component" value="Unassembled WGS sequence"/>
</dbReference>
<organism evidence="1 2">
    <name type="scientific">Rhizopus stolonifer</name>
    <name type="common">Rhizopus nigricans</name>
    <dbReference type="NCBI Taxonomy" id="4846"/>
    <lineage>
        <taxon>Eukaryota</taxon>
        <taxon>Fungi</taxon>
        <taxon>Fungi incertae sedis</taxon>
        <taxon>Mucoromycota</taxon>
        <taxon>Mucoromycotina</taxon>
        <taxon>Mucoromycetes</taxon>
        <taxon>Mucorales</taxon>
        <taxon>Mucorineae</taxon>
        <taxon>Rhizopodaceae</taxon>
        <taxon>Rhizopus</taxon>
    </lineage>
</organism>
<evidence type="ECO:0000313" key="1">
    <source>
        <dbReference type="EMBL" id="RCI05469.1"/>
    </source>
</evidence>
<dbReference type="OrthoDB" id="2291034at2759"/>
<sequence>MMGHSKAASCSILPSFTSLSSIHTNQPDLGFPLPSFCLYSRHALDDENALESDIIRFLTPISILQEKLPMFVGVLQSLIT</sequence>
<reference evidence="1 2" key="1">
    <citation type="journal article" date="2018" name="G3 (Bethesda)">
        <title>Phylogenetic and Phylogenomic Definition of Rhizopus Species.</title>
        <authorList>
            <person name="Gryganskyi A.P."/>
            <person name="Golan J."/>
            <person name="Dolatabadi S."/>
            <person name="Mondo S."/>
            <person name="Robb S."/>
            <person name="Idnurm A."/>
            <person name="Muszewska A."/>
            <person name="Steczkiewicz K."/>
            <person name="Masonjones S."/>
            <person name="Liao H.L."/>
            <person name="Gajdeczka M.T."/>
            <person name="Anike F."/>
            <person name="Vuek A."/>
            <person name="Anishchenko I.M."/>
            <person name="Voigt K."/>
            <person name="de Hoog G.S."/>
            <person name="Smith M.E."/>
            <person name="Heitman J."/>
            <person name="Vilgalys R."/>
            <person name="Stajich J.E."/>
        </authorList>
    </citation>
    <scope>NUCLEOTIDE SEQUENCE [LARGE SCALE GENOMIC DNA]</scope>
    <source>
        <strain evidence="1 2">LSU 92-RS-03</strain>
    </source>
</reference>
<gene>
    <name evidence="1" type="ORF">CU098_013628</name>
</gene>
<dbReference type="STRING" id="4846.A0A367KTD4"/>
<proteinExistence type="predicted"/>
<protein>
    <submittedName>
        <fullName evidence="1">Uncharacterized protein</fullName>
    </submittedName>
</protein>
<feature type="non-terminal residue" evidence="1">
    <location>
        <position position="80"/>
    </location>
</feature>